<keyword evidence="5 6" id="KW-0449">Lipoprotein</keyword>
<dbReference type="CDD" id="cd13598">
    <property type="entry name" value="PBP2_lipoprotein_IlpA_like"/>
    <property type="match status" value="1"/>
</dbReference>
<dbReference type="GO" id="GO:0016020">
    <property type="term" value="C:membrane"/>
    <property type="evidence" value="ECO:0007669"/>
    <property type="project" value="UniProtKB-SubCell"/>
</dbReference>
<organism evidence="8 9">
    <name type="scientific">Moritella yayanosii</name>
    <dbReference type="NCBI Taxonomy" id="69539"/>
    <lineage>
        <taxon>Bacteria</taxon>
        <taxon>Pseudomonadati</taxon>
        <taxon>Pseudomonadota</taxon>
        <taxon>Gammaproteobacteria</taxon>
        <taxon>Alteromonadales</taxon>
        <taxon>Moritellaceae</taxon>
        <taxon>Moritella</taxon>
    </lineage>
</organism>
<keyword evidence="4" id="KW-0564">Palmitate</keyword>
<dbReference type="EMBL" id="LS483250">
    <property type="protein sequence ID" value="SQD78822.1"/>
    <property type="molecule type" value="Genomic_DNA"/>
</dbReference>
<keyword evidence="3" id="KW-0472">Membrane</keyword>
<keyword evidence="2" id="KW-0732">Signal</keyword>
<dbReference type="PROSITE" id="PS51257">
    <property type="entry name" value="PROKAR_LIPOPROTEIN"/>
    <property type="match status" value="1"/>
</dbReference>
<comment type="similarity">
    <text evidence="6">Belongs to the nlpA lipoprotein family.</text>
</comment>
<evidence type="ECO:0000256" key="3">
    <source>
        <dbReference type="ARBA" id="ARBA00023136"/>
    </source>
</evidence>
<gene>
    <name evidence="8" type="primary">metQ</name>
    <name evidence="8" type="ORF">MORIYA_2346</name>
</gene>
<dbReference type="PANTHER" id="PTHR30429">
    <property type="entry name" value="D-METHIONINE-BINDING LIPOPROTEIN METQ"/>
    <property type="match status" value="1"/>
</dbReference>
<name>A0A330LQV7_9GAMM</name>
<proteinExistence type="inferred from homology"/>
<evidence type="ECO:0000256" key="2">
    <source>
        <dbReference type="ARBA" id="ARBA00022729"/>
    </source>
</evidence>
<evidence type="ECO:0000313" key="9">
    <source>
        <dbReference type="Proteomes" id="UP000250163"/>
    </source>
</evidence>
<sequence>MEFSLKKLVSVTAIASSVLLSACSGDQDSTVLKVGAMAGPEAEVIEIAKRIAKEKYDLDIEIVTFTDYVTPNRALEEGSIDVNAFQHKPYLDAQIEQRGYDITAVANTFVYPIAAYSTSIKHVDELKEGDKIAIPNDPTNLGRSLLLLEQQGIIALKAGVGIKATELDITANPFGVEIIKLEAALLARNLQDVTLAIINTTFATKIGLSPTKDGIFVEDKESPYVNLIVARNDNKDSEQVKQFIAAFQTQEVYDEANKLFNNAIVKGW</sequence>
<keyword evidence="9" id="KW-1185">Reference proteome</keyword>
<feature type="lipid moiety-binding region" description="S-diacylglycerol cysteine" evidence="7">
    <location>
        <position position="23"/>
    </location>
</feature>
<dbReference type="Pfam" id="PF03180">
    <property type="entry name" value="Lipoprotein_9"/>
    <property type="match status" value="1"/>
</dbReference>
<evidence type="ECO:0000256" key="6">
    <source>
        <dbReference type="PIRNR" id="PIRNR002854"/>
    </source>
</evidence>
<dbReference type="Gene3D" id="3.40.190.10">
    <property type="entry name" value="Periplasmic binding protein-like II"/>
    <property type="match status" value="2"/>
</dbReference>
<evidence type="ECO:0000256" key="1">
    <source>
        <dbReference type="ARBA" id="ARBA00004635"/>
    </source>
</evidence>
<evidence type="ECO:0000313" key="8">
    <source>
        <dbReference type="EMBL" id="SQD78822.1"/>
    </source>
</evidence>
<evidence type="ECO:0000256" key="7">
    <source>
        <dbReference type="PIRSR" id="PIRSR002854-1"/>
    </source>
</evidence>
<dbReference type="RefSeq" id="WP_112715135.1">
    <property type="nucleotide sequence ID" value="NZ_LS483250.1"/>
</dbReference>
<dbReference type="InterPro" id="IPR004872">
    <property type="entry name" value="Lipoprotein_NlpA"/>
</dbReference>
<dbReference type="NCBIfam" id="TIGR00363">
    <property type="entry name" value="MetQ/NlpA family lipoprotein"/>
    <property type="match status" value="1"/>
</dbReference>
<dbReference type="OrthoDB" id="9812878at2"/>
<dbReference type="NCBIfam" id="NF008285">
    <property type="entry name" value="PRK11063.1"/>
    <property type="match status" value="1"/>
</dbReference>
<dbReference type="PANTHER" id="PTHR30429:SF1">
    <property type="entry name" value="D-METHIONINE-BINDING LIPOPROTEIN METQ-RELATED"/>
    <property type="match status" value="1"/>
</dbReference>
<reference evidence="9" key="1">
    <citation type="submission" date="2018-05" db="EMBL/GenBank/DDBJ databases">
        <authorList>
            <person name="Cea G.-C."/>
            <person name="William W."/>
        </authorList>
    </citation>
    <scope>NUCLEOTIDE SEQUENCE [LARGE SCALE GENOMIC DNA]</scope>
    <source>
        <strain evidence="9">DB21MT 5</strain>
    </source>
</reference>
<dbReference type="KEGG" id="mya:MORIYA_2346"/>
<dbReference type="PIRSF" id="PIRSF002854">
    <property type="entry name" value="MetQ"/>
    <property type="match status" value="1"/>
</dbReference>
<dbReference type="AlphaFoldDB" id="A0A330LQV7"/>
<dbReference type="Proteomes" id="UP000250163">
    <property type="component" value="Chromosome MORIYA"/>
</dbReference>
<accession>A0A330LQV7</accession>
<comment type="subcellular location">
    <subcellularLocation>
        <location evidence="1">Membrane</location>
        <topology evidence="1">Lipid-anchor</topology>
    </subcellularLocation>
</comment>
<dbReference type="SUPFAM" id="SSF53850">
    <property type="entry name" value="Periplasmic binding protein-like II"/>
    <property type="match status" value="1"/>
</dbReference>
<protein>
    <recommendedName>
        <fullName evidence="6">Lipoprotein</fullName>
    </recommendedName>
</protein>
<evidence type="ECO:0000256" key="4">
    <source>
        <dbReference type="ARBA" id="ARBA00023139"/>
    </source>
</evidence>
<evidence type="ECO:0000256" key="5">
    <source>
        <dbReference type="ARBA" id="ARBA00023288"/>
    </source>
</evidence>